<evidence type="ECO:0000313" key="2">
    <source>
        <dbReference type="EMBL" id="TRZ16117.1"/>
    </source>
</evidence>
<protein>
    <submittedName>
        <fullName evidence="2">Uncharacterized protein</fullName>
    </submittedName>
</protein>
<feature type="region of interest" description="Disordered" evidence="1">
    <location>
        <begin position="63"/>
        <end position="88"/>
    </location>
</feature>
<dbReference type="OrthoDB" id="10576151at2759"/>
<organism evidence="2 3">
    <name type="scientific">Zosterops borbonicus</name>
    <dbReference type="NCBI Taxonomy" id="364589"/>
    <lineage>
        <taxon>Eukaryota</taxon>
        <taxon>Metazoa</taxon>
        <taxon>Chordata</taxon>
        <taxon>Craniata</taxon>
        <taxon>Vertebrata</taxon>
        <taxon>Euteleostomi</taxon>
        <taxon>Archelosauria</taxon>
        <taxon>Archosauria</taxon>
        <taxon>Dinosauria</taxon>
        <taxon>Saurischia</taxon>
        <taxon>Theropoda</taxon>
        <taxon>Coelurosauria</taxon>
        <taxon>Aves</taxon>
        <taxon>Neognathae</taxon>
        <taxon>Neoaves</taxon>
        <taxon>Telluraves</taxon>
        <taxon>Australaves</taxon>
        <taxon>Passeriformes</taxon>
        <taxon>Sylvioidea</taxon>
        <taxon>Zosteropidae</taxon>
        <taxon>Zosterops</taxon>
    </lineage>
</organism>
<gene>
    <name evidence="2" type="ORF">HGM15179_011005</name>
</gene>
<feature type="compositionally biased region" description="Basic and acidic residues" evidence="1">
    <location>
        <begin position="69"/>
        <end position="82"/>
    </location>
</feature>
<proteinExistence type="predicted"/>
<accession>A0A8K1GDG6</accession>
<dbReference type="Proteomes" id="UP000796761">
    <property type="component" value="Unassembled WGS sequence"/>
</dbReference>
<dbReference type="AlphaFoldDB" id="A0A8K1GDG6"/>
<evidence type="ECO:0000313" key="3">
    <source>
        <dbReference type="Proteomes" id="UP000796761"/>
    </source>
</evidence>
<comment type="caution">
    <text evidence="2">The sequence shown here is derived from an EMBL/GenBank/DDBJ whole genome shotgun (WGS) entry which is preliminary data.</text>
</comment>
<name>A0A8K1GDG6_9PASS</name>
<sequence length="88" mass="9977">MLNFSPLSTPQVLPRAVLNPFSIFPMFVLGIAISHMQNLALSLVALDEVHSIPPLQTVQVPLNDIPSLQHKDKEEEKEKEKEEEMEEE</sequence>
<reference evidence="2" key="1">
    <citation type="submission" date="2019-04" db="EMBL/GenBank/DDBJ databases">
        <title>Genome assembly of Zosterops borbonicus 15179.</title>
        <authorList>
            <person name="Leroy T."/>
            <person name="Anselmetti Y."/>
            <person name="Tilak M.-K."/>
            <person name="Nabholz B."/>
        </authorList>
    </citation>
    <scope>NUCLEOTIDE SEQUENCE</scope>
    <source>
        <strain evidence="2">HGM_15179</strain>
        <tissue evidence="2">Muscle</tissue>
    </source>
</reference>
<dbReference type="EMBL" id="SWJQ01000334">
    <property type="protein sequence ID" value="TRZ16117.1"/>
    <property type="molecule type" value="Genomic_DNA"/>
</dbReference>
<evidence type="ECO:0000256" key="1">
    <source>
        <dbReference type="SAM" id="MobiDB-lite"/>
    </source>
</evidence>
<keyword evidence="3" id="KW-1185">Reference proteome</keyword>